<keyword evidence="2" id="KW-1185">Reference proteome</keyword>
<evidence type="ECO:0000313" key="1">
    <source>
        <dbReference type="EMBL" id="CAG7730062.1"/>
    </source>
</evidence>
<organism evidence="1 2">
    <name type="scientific">Allacma fusca</name>
    <dbReference type="NCBI Taxonomy" id="39272"/>
    <lineage>
        <taxon>Eukaryota</taxon>
        <taxon>Metazoa</taxon>
        <taxon>Ecdysozoa</taxon>
        <taxon>Arthropoda</taxon>
        <taxon>Hexapoda</taxon>
        <taxon>Collembola</taxon>
        <taxon>Symphypleona</taxon>
        <taxon>Sminthuridae</taxon>
        <taxon>Allacma</taxon>
    </lineage>
</organism>
<dbReference type="AlphaFoldDB" id="A0A8J2K0S9"/>
<comment type="caution">
    <text evidence="1">The sequence shown here is derived from an EMBL/GenBank/DDBJ whole genome shotgun (WGS) entry which is preliminary data.</text>
</comment>
<feature type="non-terminal residue" evidence="1">
    <location>
        <position position="1"/>
    </location>
</feature>
<accession>A0A8J2K0S9</accession>
<reference evidence="1" key="1">
    <citation type="submission" date="2021-06" db="EMBL/GenBank/DDBJ databases">
        <authorList>
            <person name="Hodson N. C."/>
            <person name="Mongue J. A."/>
            <person name="Jaron S. K."/>
        </authorList>
    </citation>
    <scope>NUCLEOTIDE SEQUENCE</scope>
</reference>
<dbReference type="EMBL" id="CAJVCH010188471">
    <property type="protein sequence ID" value="CAG7730062.1"/>
    <property type="molecule type" value="Genomic_DNA"/>
</dbReference>
<name>A0A8J2K0S9_9HEXA</name>
<gene>
    <name evidence="1" type="ORF">AFUS01_LOCUS18735</name>
</gene>
<protein>
    <submittedName>
        <fullName evidence="1">Uncharacterized protein</fullName>
    </submittedName>
</protein>
<dbReference type="Proteomes" id="UP000708208">
    <property type="component" value="Unassembled WGS sequence"/>
</dbReference>
<sequence>CIANRDGVKDKVYIDKQDLVFVEKEADIGNLVCIDNQVLIEDQVCTEDDFCIEELRVVTVSSVQTGL</sequence>
<proteinExistence type="predicted"/>
<evidence type="ECO:0000313" key="2">
    <source>
        <dbReference type="Proteomes" id="UP000708208"/>
    </source>
</evidence>